<dbReference type="AlphaFoldDB" id="A0A0G0Z9V0"/>
<name>A0A0G0Z9V0_UNCC2</name>
<protein>
    <submittedName>
        <fullName evidence="1">Uncharacterized protein</fullName>
    </submittedName>
</protein>
<accession>A0A0G0Z9V0</accession>
<proteinExistence type="predicted"/>
<evidence type="ECO:0000313" key="2">
    <source>
        <dbReference type="Proteomes" id="UP000033869"/>
    </source>
</evidence>
<comment type="caution">
    <text evidence="1">The sequence shown here is derived from an EMBL/GenBank/DDBJ whole genome shotgun (WGS) entry which is preliminary data.</text>
</comment>
<evidence type="ECO:0000313" key="1">
    <source>
        <dbReference type="EMBL" id="KKS09818.1"/>
    </source>
</evidence>
<reference evidence="1 2" key="1">
    <citation type="journal article" date="2015" name="Nature">
        <title>rRNA introns, odd ribosomes, and small enigmatic genomes across a large radiation of phyla.</title>
        <authorList>
            <person name="Brown C.T."/>
            <person name="Hug L.A."/>
            <person name="Thomas B.C."/>
            <person name="Sharon I."/>
            <person name="Castelle C.J."/>
            <person name="Singh A."/>
            <person name="Wilkins M.J."/>
            <person name="Williams K.H."/>
            <person name="Banfield J.F."/>
        </authorList>
    </citation>
    <scope>NUCLEOTIDE SEQUENCE [LARGE SCALE GENOMIC DNA]</scope>
</reference>
<sequence length="60" mass="6879">MAGEPRSRRKGNWQVVNGSGRVIKANITKNEAKRRSRSCVNWHFEEMTAETEVKSLGYVQ</sequence>
<dbReference type="Proteomes" id="UP000033869">
    <property type="component" value="Unassembled WGS sequence"/>
</dbReference>
<gene>
    <name evidence="1" type="ORF">UU65_C0001G0223</name>
</gene>
<dbReference type="EMBL" id="LCBL01000001">
    <property type="protein sequence ID" value="KKS09818.1"/>
    <property type="molecule type" value="Genomic_DNA"/>
</dbReference>
<organism evidence="1 2">
    <name type="scientific">candidate division CPR2 bacterium GW2011_GWC1_41_48</name>
    <dbReference type="NCBI Taxonomy" id="1618344"/>
    <lineage>
        <taxon>Bacteria</taxon>
        <taxon>Bacteria division CPR2</taxon>
    </lineage>
</organism>